<sequence length="418" mass="41830">MTRSSRWERAGIRWGAGALAALGVAAGTLAGASGATADGGLPLDNVEQLAQGVQYGQFTVTASHGTVHGHVISVDLRDPHGRVDLLTPGAVAARGAVSALADARQAVGAVNGDFFNITEDQHPGVAPTGSSDGPEIGSGRDLKAAVPDAQRFGPAMPPGETTHDVLGVGVDRRARLDRLDLEGDVRTPQGTYPLGGYNQYALPQGGIGAYTAGWGTVSRQRAVCGSDTSRGAGCSTDTYEVAVSHGRVQSVADTPGAGPIAPGTTVLLGRDAGADSLRALHVGDHVGVGEGLAAAGTHIPYAFAVGGFPILRDGLPLAGLDAKTAATRTAAGFGDDGHSLYLLALDGSAESNAGLSIAELATVMQQLGADNAVNLDGGGSTTLVTRGPDDPAAVVRNHPSGGAERPVANAIGVFSTAP</sequence>
<dbReference type="AlphaFoldDB" id="A0A1H8DMW4"/>
<dbReference type="Pfam" id="PF09992">
    <property type="entry name" value="NAGPA"/>
    <property type="match status" value="1"/>
</dbReference>
<feature type="region of interest" description="Disordered" evidence="1">
    <location>
        <begin position="119"/>
        <end position="140"/>
    </location>
</feature>
<feature type="signal peptide" evidence="2">
    <location>
        <begin position="1"/>
        <end position="37"/>
    </location>
</feature>
<organism evidence="4 5">
    <name type="scientific">Actinacidiphila rubida</name>
    <dbReference type="NCBI Taxonomy" id="310780"/>
    <lineage>
        <taxon>Bacteria</taxon>
        <taxon>Bacillati</taxon>
        <taxon>Actinomycetota</taxon>
        <taxon>Actinomycetes</taxon>
        <taxon>Kitasatosporales</taxon>
        <taxon>Streptomycetaceae</taxon>
        <taxon>Actinacidiphila</taxon>
    </lineage>
</organism>
<dbReference type="RefSeq" id="WP_245791118.1">
    <property type="nucleotide sequence ID" value="NZ_FODD01000001.1"/>
</dbReference>
<dbReference type="PANTHER" id="PTHR40446">
    <property type="entry name" value="N-ACETYLGLUCOSAMINE-1-PHOSPHODIESTER ALPHA-N-ACETYLGLUCOSAMINIDASE"/>
    <property type="match status" value="1"/>
</dbReference>
<dbReference type="InterPro" id="IPR018711">
    <property type="entry name" value="NAGPA"/>
</dbReference>
<keyword evidence="2" id="KW-0732">Signal</keyword>
<feature type="chain" id="PRO_5010176432" description="Phosphodiester glycosidase domain-containing protein" evidence="2">
    <location>
        <begin position="38"/>
        <end position="418"/>
    </location>
</feature>
<name>A0A1H8DMW4_9ACTN</name>
<dbReference type="STRING" id="310780.SAMN05216267_1001202"/>
<evidence type="ECO:0000256" key="1">
    <source>
        <dbReference type="SAM" id="MobiDB-lite"/>
    </source>
</evidence>
<dbReference type="PANTHER" id="PTHR40446:SF2">
    <property type="entry name" value="N-ACETYLGLUCOSAMINE-1-PHOSPHODIESTER ALPHA-N-ACETYLGLUCOSAMINIDASE"/>
    <property type="match status" value="1"/>
</dbReference>
<accession>A0A1H8DMW4</accession>
<reference evidence="4 5" key="1">
    <citation type="submission" date="2016-10" db="EMBL/GenBank/DDBJ databases">
        <authorList>
            <person name="de Groot N.N."/>
        </authorList>
    </citation>
    <scope>NUCLEOTIDE SEQUENCE [LARGE SCALE GENOMIC DNA]</scope>
    <source>
        <strain evidence="4 5">CGMCC 4.2026</strain>
    </source>
</reference>
<dbReference type="EMBL" id="FODD01000001">
    <property type="protein sequence ID" value="SEN08619.1"/>
    <property type="molecule type" value="Genomic_DNA"/>
</dbReference>
<evidence type="ECO:0000313" key="5">
    <source>
        <dbReference type="Proteomes" id="UP000181951"/>
    </source>
</evidence>
<evidence type="ECO:0000313" key="4">
    <source>
        <dbReference type="EMBL" id="SEN08619.1"/>
    </source>
</evidence>
<evidence type="ECO:0000256" key="2">
    <source>
        <dbReference type="SAM" id="SignalP"/>
    </source>
</evidence>
<keyword evidence="5" id="KW-1185">Reference proteome</keyword>
<evidence type="ECO:0000259" key="3">
    <source>
        <dbReference type="Pfam" id="PF09992"/>
    </source>
</evidence>
<protein>
    <recommendedName>
        <fullName evidence="3">Phosphodiester glycosidase domain-containing protein</fullName>
    </recommendedName>
</protein>
<feature type="domain" description="Phosphodiester glycosidase" evidence="3">
    <location>
        <begin position="239"/>
        <end position="414"/>
    </location>
</feature>
<gene>
    <name evidence="4" type="ORF">SAMN05216267_1001202</name>
</gene>
<dbReference type="Proteomes" id="UP000181951">
    <property type="component" value="Unassembled WGS sequence"/>
</dbReference>
<proteinExistence type="predicted"/>